<dbReference type="EMBL" id="DXBG01000252">
    <property type="protein sequence ID" value="HIZ66359.1"/>
    <property type="molecule type" value="Genomic_DNA"/>
</dbReference>
<dbReference type="InterPro" id="IPR050624">
    <property type="entry name" value="HTH-type_Tx_Regulator"/>
</dbReference>
<dbReference type="PROSITE" id="PS50977">
    <property type="entry name" value="HTH_TETR_2"/>
    <property type="match status" value="1"/>
</dbReference>
<evidence type="ECO:0000313" key="5">
    <source>
        <dbReference type="Proteomes" id="UP000824056"/>
    </source>
</evidence>
<comment type="caution">
    <text evidence="4">The sequence shown here is derived from an EMBL/GenBank/DDBJ whole genome shotgun (WGS) entry which is preliminary data.</text>
</comment>
<feature type="domain" description="HTH tetR-type" evidence="3">
    <location>
        <begin position="18"/>
        <end position="78"/>
    </location>
</feature>
<accession>A0A9D2FS48</accession>
<evidence type="ECO:0000259" key="3">
    <source>
        <dbReference type="PROSITE" id="PS50977"/>
    </source>
</evidence>
<evidence type="ECO:0000313" key="4">
    <source>
        <dbReference type="EMBL" id="HIZ66359.1"/>
    </source>
</evidence>
<organism evidence="4 5">
    <name type="scientific">Candidatus Blautia pullicola</name>
    <dbReference type="NCBI Taxonomy" id="2838498"/>
    <lineage>
        <taxon>Bacteria</taxon>
        <taxon>Bacillati</taxon>
        <taxon>Bacillota</taxon>
        <taxon>Clostridia</taxon>
        <taxon>Lachnospirales</taxon>
        <taxon>Lachnospiraceae</taxon>
        <taxon>Blautia</taxon>
    </lineage>
</organism>
<evidence type="ECO:0000256" key="2">
    <source>
        <dbReference type="PROSITE-ProRule" id="PRU00335"/>
    </source>
</evidence>
<dbReference type="SUPFAM" id="SSF46689">
    <property type="entry name" value="Homeodomain-like"/>
    <property type="match status" value="1"/>
</dbReference>
<protein>
    <submittedName>
        <fullName evidence="4">TetR/AcrR family transcriptional regulator</fullName>
    </submittedName>
</protein>
<proteinExistence type="predicted"/>
<dbReference type="PANTHER" id="PTHR43479">
    <property type="entry name" value="ACREF/ENVCD OPERON REPRESSOR-RELATED"/>
    <property type="match status" value="1"/>
</dbReference>
<gene>
    <name evidence="4" type="ORF">H9809_10750</name>
</gene>
<dbReference type="Proteomes" id="UP000824056">
    <property type="component" value="Unassembled WGS sequence"/>
</dbReference>
<dbReference type="InterPro" id="IPR001647">
    <property type="entry name" value="HTH_TetR"/>
</dbReference>
<dbReference type="AlphaFoldDB" id="A0A9D2FS48"/>
<dbReference type="Gene3D" id="1.10.357.10">
    <property type="entry name" value="Tetracycline Repressor, domain 2"/>
    <property type="match status" value="1"/>
</dbReference>
<keyword evidence="1 2" id="KW-0238">DNA-binding</keyword>
<sequence length="177" mass="20736">MKQIERSVSPMSNEKRNTYVIEHLTNAFLQLLEEKPINEISISELVDKAGVGRASFYRNYHCKEDIVKRYLYEKTQEWKAEWDKNSGAALSRQIYIMIAHFENNRSFYKLLENRGLSYLLKDVIISVCGPKPEYDKISAYAAAFSAYVLYGWIDTWFQRGMQESAEEMEEMFKAQGL</sequence>
<dbReference type="PANTHER" id="PTHR43479:SF11">
    <property type="entry name" value="ACREF_ENVCD OPERON REPRESSOR-RELATED"/>
    <property type="match status" value="1"/>
</dbReference>
<reference evidence="4" key="1">
    <citation type="journal article" date="2021" name="PeerJ">
        <title>Extensive microbial diversity within the chicken gut microbiome revealed by metagenomics and culture.</title>
        <authorList>
            <person name="Gilroy R."/>
            <person name="Ravi A."/>
            <person name="Getino M."/>
            <person name="Pursley I."/>
            <person name="Horton D.L."/>
            <person name="Alikhan N.F."/>
            <person name="Baker D."/>
            <person name="Gharbi K."/>
            <person name="Hall N."/>
            <person name="Watson M."/>
            <person name="Adriaenssens E.M."/>
            <person name="Foster-Nyarko E."/>
            <person name="Jarju S."/>
            <person name="Secka A."/>
            <person name="Antonio M."/>
            <person name="Oren A."/>
            <person name="Chaudhuri R.R."/>
            <person name="La Ragione R."/>
            <person name="Hildebrand F."/>
            <person name="Pallen M.J."/>
        </authorList>
    </citation>
    <scope>NUCLEOTIDE SEQUENCE</scope>
    <source>
        <strain evidence="4">1068</strain>
    </source>
</reference>
<dbReference type="GO" id="GO:0003677">
    <property type="term" value="F:DNA binding"/>
    <property type="evidence" value="ECO:0007669"/>
    <property type="project" value="UniProtKB-UniRule"/>
</dbReference>
<reference evidence="4" key="2">
    <citation type="submission" date="2021-04" db="EMBL/GenBank/DDBJ databases">
        <authorList>
            <person name="Gilroy R."/>
        </authorList>
    </citation>
    <scope>NUCLEOTIDE SEQUENCE</scope>
    <source>
        <strain evidence="4">1068</strain>
    </source>
</reference>
<dbReference type="InterPro" id="IPR009057">
    <property type="entry name" value="Homeodomain-like_sf"/>
</dbReference>
<evidence type="ECO:0000256" key="1">
    <source>
        <dbReference type="ARBA" id="ARBA00023125"/>
    </source>
</evidence>
<dbReference type="Pfam" id="PF00440">
    <property type="entry name" value="TetR_N"/>
    <property type="match status" value="1"/>
</dbReference>
<name>A0A9D2FS48_9FIRM</name>
<feature type="DNA-binding region" description="H-T-H motif" evidence="2">
    <location>
        <begin position="41"/>
        <end position="60"/>
    </location>
</feature>